<gene>
    <name evidence="1" type="ORF">SAMN05216313_14026</name>
</gene>
<evidence type="ECO:0000313" key="2">
    <source>
        <dbReference type="Proteomes" id="UP000198508"/>
    </source>
</evidence>
<dbReference type="PANTHER" id="PTHR42967:SF1">
    <property type="entry name" value="MBL FOLD METALLO-HYDROLASE"/>
    <property type="match status" value="1"/>
</dbReference>
<dbReference type="PANTHER" id="PTHR42967">
    <property type="entry name" value="METAL DEPENDENT HYDROLASE"/>
    <property type="match status" value="1"/>
</dbReference>
<dbReference type="AlphaFoldDB" id="A0A1I0JZS5"/>
<accession>A0A1I0JZS5</accession>
<name>A0A1I0JZS5_9FIRM</name>
<evidence type="ECO:0000313" key="1">
    <source>
        <dbReference type="EMBL" id="SEU16655.1"/>
    </source>
</evidence>
<dbReference type="InterPro" id="IPR036866">
    <property type="entry name" value="RibonucZ/Hydroxyglut_hydro"/>
</dbReference>
<dbReference type="Pfam" id="PF13483">
    <property type="entry name" value="Lactamase_B_3"/>
    <property type="match status" value="1"/>
</dbReference>
<dbReference type="SUPFAM" id="SSF56281">
    <property type="entry name" value="Metallo-hydrolase/oxidoreductase"/>
    <property type="match status" value="1"/>
</dbReference>
<keyword evidence="2" id="KW-1185">Reference proteome</keyword>
<proteinExistence type="predicted"/>
<dbReference type="RefSeq" id="WP_092370569.1">
    <property type="nucleotide sequence ID" value="NZ_CAJJSN010000058.1"/>
</dbReference>
<reference evidence="2" key="1">
    <citation type="submission" date="2016-10" db="EMBL/GenBank/DDBJ databases">
        <authorList>
            <person name="Varghese N."/>
            <person name="Submissions S."/>
        </authorList>
    </citation>
    <scope>NUCLEOTIDE SEQUENCE [LARGE SCALE GENOMIC DNA]</scope>
    <source>
        <strain evidence="2">NLAE-zl-G277</strain>
    </source>
</reference>
<dbReference type="GeneID" id="93281093"/>
<dbReference type="EMBL" id="FOIM01000040">
    <property type="protein sequence ID" value="SEU16655.1"/>
    <property type="molecule type" value="Genomic_DNA"/>
</dbReference>
<dbReference type="Proteomes" id="UP000198508">
    <property type="component" value="Unassembled WGS sequence"/>
</dbReference>
<dbReference type="Gene3D" id="3.60.15.10">
    <property type="entry name" value="Ribonuclease Z/Hydroxyacylglutathione hydrolase-like"/>
    <property type="match status" value="1"/>
</dbReference>
<dbReference type="STRING" id="460384.SAMN05216313_14026"/>
<organism evidence="1 2">
    <name type="scientific">Enterocloster lavalensis</name>
    <dbReference type="NCBI Taxonomy" id="460384"/>
    <lineage>
        <taxon>Bacteria</taxon>
        <taxon>Bacillati</taxon>
        <taxon>Bacillota</taxon>
        <taxon>Clostridia</taxon>
        <taxon>Lachnospirales</taxon>
        <taxon>Lachnospiraceae</taxon>
        <taxon>Enterocloster</taxon>
    </lineage>
</organism>
<protein>
    <submittedName>
        <fullName evidence="1">L-ascorbate metabolism protein UlaG, beta-lactamase superfamily</fullName>
    </submittedName>
</protein>
<sequence>MKITYIHHSSFLVEMDQAAFLFDYFEGQLPEILDKPLVIFSSHRHGDHFSPVIFELADQAEQVLYVLSDDIWRKRAPQELRRRILFMGPDEEASINLPPAVHVRTMKSTDEGVAFLVECGGKRIYHAGDLNNWVWSGEPEADNLRMSENYRLELEKMKGNHVDVAFVPLDPRQEGDFYRGMDGFMRTVGADVVFPMHFWGDFTVTDKLKQLECSADYRGRVMEIHRCGEEFVI</sequence>